<dbReference type="HOGENOM" id="CLU_2975661_0_0_3"/>
<gene>
    <name evidence="1" type="ordered locus">P9515_09381</name>
</gene>
<dbReference type="GeneID" id="60202072"/>
<name>A2BWI4_PROM5</name>
<protein>
    <submittedName>
        <fullName evidence="1">Uncharacterized protein</fullName>
    </submittedName>
</protein>
<organism evidence="1 2">
    <name type="scientific">Prochlorococcus marinus (strain MIT 9515)</name>
    <dbReference type="NCBI Taxonomy" id="167542"/>
    <lineage>
        <taxon>Bacteria</taxon>
        <taxon>Bacillati</taxon>
        <taxon>Cyanobacteriota</taxon>
        <taxon>Cyanophyceae</taxon>
        <taxon>Synechococcales</taxon>
        <taxon>Prochlorococcaceae</taxon>
        <taxon>Prochlorococcus</taxon>
    </lineage>
</organism>
<sequence length="55" mass="6452">MNVNDASVLEMINNLIASKRLNENQILQLVNLASISDNLKELKENMRWEKFKSKY</sequence>
<proteinExistence type="predicted"/>
<evidence type="ECO:0000313" key="1">
    <source>
        <dbReference type="EMBL" id="ABM72145.1"/>
    </source>
</evidence>
<dbReference type="KEGG" id="pmc:P9515_09381"/>
<dbReference type="EMBL" id="CP000552">
    <property type="protein sequence ID" value="ABM72145.1"/>
    <property type="molecule type" value="Genomic_DNA"/>
</dbReference>
<dbReference type="Proteomes" id="UP000001589">
    <property type="component" value="Chromosome"/>
</dbReference>
<dbReference type="STRING" id="167542.P9515_09381"/>
<accession>A2BWI4</accession>
<dbReference type="AlphaFoldDB" id="A2BWI4"/>
<dbReference type="RefSeq" id="WP_011820248.1">
    <property type="nucleotide sequence ID" value="NC_008817.1"/>
</dbReference>
<evidence type="ECO:0000313" key="2">
    <source>
        <dbReference type="Proteomes" id="UP000001589"/>
    </source>
</evidence>
<reference evidence="1 2" key="1">
    <citation type="journal article" date="2007" name="PLoS Genet.">
        <title>Patterns and implications of gene gain and loss in the evolution of Prochlorococcus.</title>
        <authorList>
            <person name="Kettler G.C."/>
            <person name="Martiny A.C."/>
            <person name="Huang K."/>
            <person name="Zucker J."/>
            <person name="Coleman M.L."/>
            <person name="Rodrigue S."/>
            <person name="Chen F."/>
            <person name="Lapidus A."/>
            <person name="Ferriera S."/>
            <person name="Johnson J."/>
            <person name="Steglich C."/>
            <person name="Church G.M."/>
            <person name="Richardson P."/>
            <person name="Chisholm S.W."/>
        </authorList>
    </citation>
    <scope>NUCLEOTIDE SEQUENCE [LARGE SCALE GENOMIC DNA]</scope>
    <source>
        <strain evidence="1 2">MIT 9515</strain>
    </source>
</reference>